<dbReference type="GO" id="GO:0016787">
    <property type="term" value="F:hydrolase activity"/>
    <property type="evidence" value="ECO:0007669"/>
    <property type="project" value="UniProtKB-KW"/>
</dbReference>
<feature type="transmembrane region" description="Helical" evidence="2">
    <location>
        <begin position="468"/>
        <end position="490"/>
    </location>
</feature>
<dbReference type="EMBL" id="CAJVAS010000002">
    <property type="protein sequence ID" value="CAG7606074.1"/>
    <property type="molecule type" value="Genomic_DNA"/>
</dbReference>
<dbReference type="Pfam" id="PF01966">
    <property type="entry name" value="HD"/>
    <property type="match status" value="1"/>
</dbReference>
<dbReference type="CDD" id="cd00077">
    <property type="entry name" value="HDc"/>
    <property type="match status" value="1"/>
</dbReference>
<dbReference type="InterPro" id="IPR006675">
    <property type="entry name" value="HDIG_dom"/>
</dbReference>
<keyword evidence="4" id="KW-0378">Hydrolase</keyword>
<protein>
    <submittedName>
        <fullName evidence="4">Cyclic-di-AMP phosphodiesterase PgpH</fullName>
        <ecNumber evidence="4">3.1.4.59</ecNumber>
    </submittedName>
</protein>
<feature type="domain" description="HD/PDEase" evidence="3">
    <location>
        <begin position="519"/>
        <end position="679"/>
    </location>
</feature>
<keyword evidence="2" id="KW-1133">Transmembrane helix</keyword>
<sequence>MKPKGSIQGKFQYRLAGWRYSALVRFLLFFVLAVVIYFALYHRVVPQTYDIQLGSIAEKDILAPRSIPNEVATEKAKEEAAGRVQSVYKIVSLKNEIAVETIFEKLLQINSDQDVSLADKVNIYKTVIPTLIEDHLDRVLKTYADSGQTSELLLVEMRKNFREQQYRIPEESFYKIPRLTKDDLAAMEPVAKEIVLKLMNDQILDAQTVRVKVPELVNASTLSKSITRELVQELVRAALTPNKFFDQKGTDEAKGHARDSVKPVLINKNDVLVAKGEEITKEIYDHLSSLDLLRDDTSYWPHLGLLLFTLLLCLVLYMYIRQSALSISYYNIPLLMFVLIVIMTIAGMKVFSMLQNLDYPYIAFLAPTAMGAMLLAILLDAQLAFVAAVVFAVMASIVFNADHVQTFDYKYGLLTLTSSFAATFSIQRASQRASILKAGLMGSIFGVVLVASLLLFEDHGTNKEALFAASFALGGGLLTAVFVIGLLPFLEVAFGILSPLKLVELSNMNHPLLRKLLTETPGTYHHSVMVGNLADTAAEAIGADGLLCRVGAYYHDIGKTKRPSYFIENQSNMENPHDKIDPALSKSIIIAHARDGVEMLKEYNIPKPIRDIAEQHHGTTLLQYFYHKAKKQAEEKGEKPPEESEYRYPGPNAQTKEAAIVGIADCVEAAVRSLRNPTVEQIDSMVRKIIKGRLDDGQFNECDLTIKELDRIAKALNETLLGIFHSRIEYPADTISHKPEQTKEVQP</sequence>
<dbReference type="Proteomes" id="UP000693672">
    <property type="component" value="Unassembled WGS sequence"/>
</dbReference>
<evidence type="ECO:0000259" key="3">
    <source>
        <dbReference type="SMART" id="SM00471"/>
    </source>
</evidence>
<dbReference type="PANTHER" id="PTHR36442:SF1">
    <property type="entry name" value="CYCLIC-DI-AMP PHOSPHODIESTERASE PGPH"/>
    <property type="match status" value="1"/>
</dbReference>
<dbReference type="PANTHER" id="PTHR36442">
    <property type="entry name" value="CYCLIC-DI-AMP PHOSPHODIESTERASE PGPH"/>
    <property type="match status" value="1"/>
</dbReference>
<feature type="region of interest" description="Disordered" evidence="1">
    <location>
        <begin position="632"/>
        <end position="651"/>
    </location>
</feature>
<accession>A0A916NMJ5</accession>
<dbReference type="Pfam" id="PF07697">
    <property type="entry name" value="7TMR-HDED"/>
    <property type="match status" value="1"/>
</dbReference>
<dbReference type="SMART" id="SM00471">
    <property type="entry name" value="HDc"/>
    <property type="match status" value="1"/>
</dbReference>
<organism evidence="4 5">
    <name type="scientific">Paenibacillus solanacearum</name>
    <dbReference type="NCBI Taxonomy" id="2048548"/>
    <lineage>
        <taxon>Bacteria</taxon>
        <taxon>Bacillati</taxon>
        <taxon>Bacillota</taxon>
        <taxon>Bacilli</taxon>
        <taxon>Bacillales</taxon>
        <taxon>Paenibacillaceae</taxon>
        <taxon>Paenibacillus</taxon>
    </lineage>
</organism>
<feature type="transmembrane region" description="Helical" evidence="2">
    <location>
        <begin position="438"/>
        <end position="456"/>
    </location>
</feature>
<dbReference type="EC" id="3.1.4.59" evidence="4"/>
<reference evidence="4" key="1">
    <citation type="submission" date="2021-06" db="EMBL/GenBank/DDBJ databases">
        <authorList>
            <person name="Criscuolo A."/>
        </authorList>
    </citation>
    <scope>NUCLEOTIDE SEQUENCE</scope>
    <source>
        <strain evidence="4">CIP111600</strain>
    </source>
</reference>
<feature type="transmembrane region" description="Helical" evidence="2">
    <location>
        <begin position="359"/>
        <end position="378"/>
    </location>
</feature>
<dbReference type="NCBIfam" id="TIGR00277">
    <property type="entry name" value="HDIG"/>
    <property type="match status" value="1"/>
</dbReference>
<dbReference type="Pfam" id="PF07698">
    <property type="entry name" value="7TM-7TMR_HD"/>
    <property type="match status" value="1"/>
</dbReference>
<dbReference type="InterPro" id="IPR052722">
    <property type="entry name" value="PgpH_phosphodiesterase"/>
</dbReference>
<dbReference type="RefSeq" id="WP_218090685.1">
    <property type="nucleotide sequence ID" value="NZ_CAJVAS010000002.1"/>
</dbReference>
<keyword evidence="2" id="KW-0812">Transmembrane</keyword>
<proteinExistence type="predicted"/>
<dbReference type="InterPro" id="IPR003607">
    <property type="entry name" value="HD/PDEase_dom"/>
</dbReference>
<dbReference type="InterPro" id="IPR011624">
    <property type="entry name" value="Metal-dep_PHydrolase_7TM_extra"/>
</dbReference>
<keyword evidence="2" id="KW-0472">Membrane</keyword>
<comment type="caution">
    <text evidence="4">The sequence shown here is derived from an EMBL/GenBank/DDBJ whole genome shotgun (WGS) entry which is preliminary data.</text>
</comment>
<evidence type="ECO:0000313" key="5">
    <source>
        <dbReference type="Proteomes" id="UP000693672"/>
    </source>
</evidence>
<dbReference type="GO" id="GO:0106409">
    <property type="term" value="F:cyclic-di-AMP phosphodiesterase activity"/>
    <property type="evidence" value="ECO:0007669"/>
    <property type="project" value="UniProtKB-EC"/>
</dbReference>
<dbReference type="AlphaFoldDB" id="A0A916NMJ5"/>
<feature type="transmembrane region" description="Helical" evidence="2">
    <location>
        <begin position="299"/>
        <end position="320"/>
    </location>
</feature>
<feature type="compositionally biased region" description="Basic and acidic residues" evidence="1">
    <location>
        <begin position="632"/>
        <end position="646"/>
    </location>
</feature>
<dbReference type="InterPro" id="IPR011621">
    <property type="entry name" value="Metal-dep_PHydrolase_7TM_intra"/>
</dbReference>
<keyword evidence="5" id="KW-1185">Reference proteome</keyword>
<name>A0A916NMJ5_9BACL</name>
<evidence type="ECO:0000256" key="2">
    <source>
        <dbReference type="SAM" id="Phobius"/>
    </source>
</evidence>
<gene>
    <name evidence="4" type="primary">pgpH</name>
    <name evidence="4" type="ORF">PAESOLCIP111_00877</name>
</gene>
<evidence type="ECO:0000256" key="1">
    <source>
        <dbReference type="SAM" id="MobiDB-lite"/>
    </source>
</evidence>
<feature type="transmembrane region" description="Helical" evidence="2">
    <location>
        <begin position="20"/>
        <end position="40"/>
    </location>
</feature>
<feature type="transmembrane region" description="Helical" evidence="2">
    <location>
        <begin position="383"/>
        <end position="401"/>
    </location>
</feature>
<feature type="transmembrane region" description="Helical" evidence="2">
    <location>
        <begin position="332"/>
        <end position="353"/>
    </location>
</feature>
<evidence type="ECO:0000313" key="4">
    <source>
        <dbReference type="EMBL" id="CAG7606074.1"/>
    </source>
</evidence>
<dbReference type="InterPro" id="IPR006674">
    <property type="entry name" value="HD_domain"/>
</dbReference>